<dbReference type="GO" id="GO:0003677">
    <property type="term" value="F:DNA binding"/>
    <property type="evidence" value="ECO:0007669"/>
    <property type="project" value="InterPro"/>
</dbReference>
<dbReference type="Gene3D" id="3.40.50.300">
    <property type="entry name" value="P-loop containing nucleotide triphosphate hydrolases"/>
    <property type="match status" value="2"/>
</dbReference>
<accession>A0A2T6G944</accession>
<evidence type="ECO:0000313" key="3">
    <source>
        <dbReference type="Proteomes" id="UP000244184"/>
    </source>
</evidence>
<dbReference type="Pfam" id="PF04851">
    <property type="entry name" value="ResIII"/>
    <property type="match status" value="1"/>
</dbReference>
<dbReference type="InterPro" id="IPR027417">
    <property type="entry name" value="P-loop_NTPase"/>
</dbReference>
<dbReference type="PROSITE" id="PS51192">
    <property type="entry name" value="HELICASE_ATP_BIND_1"/>
    <property type="match status" value="1"/>
</dbReference>
<protein>
    <recommendedName>
        <fullName evidence="1">Helicase ATP-binding domain-containing protein</fullName>
    </recommendedName>
</protein>
<sequence>MNQRVSDIITIEDIKSWNTGDLISITSGTGTGKSYFVRNLLYAIAMAEGKKILYLVNRKRLLQQIKQELVSDKKTDIIDVFTYQKIQAHVLHENTTHFKDIYKYIVCDEYHYFITDASFNHTTDLSLDTIIAANDRIRIFMSATSNFMLDYLERHKNLKVNKYEIDYQYNHIKKIFFYENDATVKKFLFELNQNEKVIYFCHSAERAYKLSKEFVDSLFVCGDSNKEYKRYLKTEEIQKMLEDERFEQQFLFTTHTLDNGINIIDEDVKYIIVDIEDFDILIQCIGRKRTQGKDDNITILIKKMNHKSIGGRITQLNKKLKMTDFLIAGNTTEDFIKKYPRQYSGDMIYDSFENESIIKTVNEVMYCKCTYDIDTFNEILKEENGYEKKILGLLKKEKYELLEHHYDSLTLNDYLNALVGKKMFKDEQKQFKDFIKQNIINIPKSSHGSLGYNTISGYFRDNDLQFLIKSEEEKERGKNRGKRYWIIGKITY</sequence>
<dbReference type="GO" id="GO:0005524">
    <property type="term" value="F:ATP binding"/>
    <property type="evidence" value="ECO:0007669"/>
    <property type="project" value="InterPro"/>
</dbReference>
<dbReference type="SUPFAM" id="SSF52540">
    <property type="entry name" value="P-loop containing nucleoside triphosphate hydrolases"/>
    <property type="match status" value="1"/>
</dbReference>
<dbReference type="RefSeq" id="WP_108530058.1">
    <property type="nucleotide sequence ID" value="NZ_PYHP01000007.1"/>
</dbReference>
<gene>
    <name evidence="2" type="ORF">C8Z91_02190</name>
</gene>
<dbReference type="Proteomes" id="UP000244184">
    <property type="component" value="Unassembled WGS sequence"/>
</dbReference>
<dbReference type="GO" id="GO:0016787">
    <property type="term" value="F:hydrolase activity"/>
    <property type="evidence" value="ECO:0007669"/>
    <property type="project" value="InterPro"/>
</dbReference>
<organism evidence="2 3">
    <name type="scientific">Paenibacillus elgii</name>
    <dbReference type="NCBI Taxonomy" id="189691"/>
    <lineage>
        <taxon>Bacteria</taxon>
        <taxon>Bacillati</taxon>
        <taxon>Bacillota</taxon>
        <taxon>Bacilli</taxon>
        <taxon>Bacillales</taxon>
        <taxon>Paenibacillaceae</taxon>
        <taxon>Paenibacillus</taxon>
    </lineage>
</organism>
<dbReference type="EMBL" id="PYHP01000007">
    <property type="protein sequence ID" value="PUA40660.1"/>
    <property type="molecule type" value="Genomic_DNA"/>
</dbReference>
<evidence type="ECO:0000313" key="2">
    <source>
        <dbReference type="EMBL" id="PUA40660.1"/>
    </source>
</evidence>
<evidence type="ECO:0000259" key="1">
    <source>
        <dbReference type="PROSITE" id="PS51192"/>
    </source>
</evidence>
<feature type="domain" description="Helicase ATP-binding" evidence="1">
    <location>
        <begin position="14"/>
        <end position="163"/>
    </location>
</feature>
<dbReference type="InterPro" id="IPR006935">
    <property type="entry name" value="Helicase/UvrB_N"/>
</dbReference>
<name>A0A2T6G944_9BACL</name>
<dbReference type="InterPro" id="IPR014001">
    <property type="entry name" value="Helicase_ATP-bd"/>
</dbReference>
<reference evidence="2 3" key="1">
    <citation type="submission" date="2018-03" db="EMBL/GenBank/DDBJ databases">
        <title>Genome sequence of Paenibacillus elgii strain AC13 an antimicrobial compound producing bacteria.</title>
        <authorList>
            <person name="Kurokawa A.S."/>
            <person name="Araujo J.F."/>
            <person name="Costa R.A."/>
            <person name="Ortega D.B."/>
            <person name="Pires A.S."/>
            <person name="Pappas G.J.Jr."/>
            <person name="Franco O.L."/>
            <person name="Barreto C."/>
            <person name="Magalhaes B.S."/>
            <person name="Kruger R.H."/>
        </authorList>
    </citation>
    <scope>NUCLEOTIDE SEQUENCE [LARGE SCALE GENOMIC DNA]</scope>
    <source>
        <strain evidence="2 3">AC13</strain>
    </source>
</reference>
<proteinExistence type="predicted"/>
<dbReference type="AlphaFoldDB" id="A0A2T6G944"/>
<comment type="caution">
    <text evidence="2">The sequence shown here is derived from an EMBL/GenBank/DDBJ whole genome shotgun (WGS) entry which is preliminary data.</text>
</comment>